<dbReference type="PANTHER" id="PTHR42780">
    <property type="entry name" value="SOLEUCYL-TRNA SYNTHETASE"/>
    <property type="match status" value="1"/>
</dbReference>
<keyword evidence="4" id="KW-0648">Protein biosynthesis</keyword>
<evidence type="ECO:0000256" key="1">
    <source>
        <dbReference type="ARBA" id="ARBA00022598"/>
    </source>
</evidence>
<feature type="domain" description="Methionyl/Valyl/Leucyl/Isoleucyl-tRNA synthetase anticodon-binding" evidence="6">
    <location>
        <begin position="60"/>
        <end position="208"/>
    </location>
</feature>
<dbReference type="AlphaFoldDB" id="A0A0F8ZG32"/>
<dbReference type="InterPro" id="IPR013155">
    <property type="entry name" value="M/V/L/I-tRNA-synth_anticd-bd"/>
</dbReference>
<organism evidence="7">
    <name type="scientific">marine sediment metagenome</name>
    <dbReference type="NCBI Taxonomy" id="412755"/>
    <lineage>
        <taxon>unclassified sequences</taxon>
        <taxon>metagenomes</taxon>
        <taxon>ecological metagenomes</taxon>
    </lineage>
</organism>
<protein>
    <recommendedName>
        <fullName evidence="6">Methionyl/Valyl/Leucyl/Isoleucyl-tRNA synthetase anticodon-binding domain-containing protein</fullName>
    </recommendedName>
</protein>
<evidence type="ECO:0000256" key="3">
    <source>
        <dbReference type="ARBA" id="ARBA00022840"/>
    </source>
</evidence>
<sequence length="411" mass="48141">MLHSPAVKAEDLKFSEKGVSVVLRQILLPFWNSYVFLATYANIYKWKPEKTFKKPTSDIDRWIISLSNKLIVEVEEALDKYELSRAVDPIVDFIENLTNWYIRRSRTRFWADEDSQDRKDAFSTLHFALLNLTKITAPFVVFISDAIYKELKTDDMPTSVHLLDWPKYEKSNRDENLENQMRYVQRAVSIGHSLRKEYKLKVRQPLLKAYIEADSKILNYLEKQKHLIKEELNVKEVVLLKDESRFINLQAKPNFRVLGKKIQKLISQAQKIIQNFTADQINLIEQNKPVVITINNQKITLTQEDVIIERKIKENVAAARDKDIAVVLDTTITEDLKEEAIAREIVNKINLLRKEKNFDVTDRIHVIFDTTNVVKKSYEKHKKYIDHEILATLVKFEKCEGDSFDINGQKT</sequence>
<dbReference type="InterPro" id="IPR023586">
    <property type="entry name" value="Ile-tRNA-ligase_type2"/>
</dbReference>
<dbReference type="Pfam" id="PF19302">
    <property type="entry name" value="DUF5915"/>
    <property type="match status" value="1"/>
</dbReference>
<dbReference type="GO" id="GO:0000049">
    <property type="term" value="F:tRNA binding"/>
    <property type="evidence" value="ECO:0007669"/>
    <property type="project" value="InterPro"/>
</dbReference>
<dbReference type="GO" id="GO:0006428">
    <property type="term" value="P:isoleucyl-tRNA aminoacylation"/>
    <property type="evidence" value="ECO:0007669"/>
    <property type="project" value="TreeGrafter"/>
</dbReference>
<accession>A0A0F8ZG32</accession>
<comment type="caution">
    <text evidence="7">The sequence shown here is derived from an EMBL/GenBank/DDBJ whole genome shotgun (WGS) entry which is preliminary data.</text>
</comment>
<dbReference type="GO" id="GO:0004822">
    <property type="term" value="F:isoleucine-tRNA ligase activity"/>
    <property type="evidence" value="ECO:0007669"/>
    <property type="project" value="InterPro"/>
</dbReference>
<dbReference type="SUPFAM" id="SSF47323">
    <property type="entry name" value="Anticodon-binding domain of a subclass of class I aminoacyl-tRNA synthetases"/>
    <property type="match status" value="1"/>
</dbReference>
<keyword evidence="2" id="KW-0547">Nucleotide-binding</keyword>
<dbReference type="InterPro" id="IPR033709">
    <property type="entry name" value="Anticodon_Ile_ABEc"/>
</dbReference>
<evidence type="ECO:0000256" key="2">
    <source>
        <dbReference type="ARBA" id="ARBA00022741"/>
    </source>
</evidence>
<dbReference type="GO" id="GO:0005524">
    <property type="term" value="F:ATP binding"/>
    <property type="evidence" value="ECO:0007669"/>
    <property type="project" value="UniProtKB-KW"/>
</dbReference>
<evidence type="ECO:0000259" key="6">
    <source>
        <dbReference type="Pfam" id="PF08264"/>
    </source>
</evidence>
<evidence type="ECO:0000313" key="7">
    <source>
        <dbReference type="EMBL" id="KKK84920.1"/>
    </source>
</evidence>
<evidence type="ECO:0000256" key="5">
    <source>
        <dbReference type="ARBA" id="ARBA00023146"/>
    </source>
</evidence>
<gene>
    <name evidence="7" type="ORF">LCGC14_2778490</name>
</gene>
<feature type="non-terminal residue" evidence="7">
    <location>
        <position position="411"/>
    </location>
</feature>
<dbReference type="Pfam" id="PF08264">
    <property type="entry name" value="Anticodon_1"/>
    <property type="match status" value="1"/>
</dbReference>
<name>A0A0F8ZG32_9ZZZZ</name>
<dbReference type="PANTHER" id="PTHR42780:SF1">
    <property type="entry name" value="ISOLEUCINE--TRNA LIGASE, CYTOPLASMIC"/>
    <property type="match status" value="1"/>
</dbReference>
<reference evidence="7" key="1">
    <citation type="journal article" date="2015" name="Nature">
        <title>Complex archaea that bridge the gap between prokaryotes and eukaryotes.</title>
        <authorList>
            <person name="Spang A."/>
            <person name="Saw J.H."/>
            <person name="Jorgensen S.L."/>
            <person name="Zaremba-Niedzwiedzka K."/>
            <person name="Martijn J."/>
            <person name="Lind A.E."/>
            <person name="van Eijk R."/>
            <person name="Schleper C."/>
            <person name="Guy L."/>
            <person name="Ettema T.J."/>
        </authorList>
    </citation>
    <scope>NUCLEOTIDE SEQUENCE</scope>
</reference>
<evidence type="ECO:0000256" key="4">
    <source>
        <dbReference type="ARBA" id="ARBA00022917"/>
    </source>
</evidence>
<dbReference type="InterPro" id="IPR009080">
    <property type="entry name" value="tRNAsynth_Ia_anticodon-bd"/>
</dbReference>
<proteinExistence type="predicted"/>
<dbReference type="Gene3D" id="1.10.730.10">
    <property type="entry name" value="Isoleucyl-tRNA Synthetase, Domain 1"/>
    <property type="match status" value="1"/>
</dbReference>
<keyword evidence="1" id="KW-0436">Ligase</keyword>
<keyword evidence="5" id="KW-0030">Aminoacyl-tRNA synthetase</keyword>
<dbReference type="EMBL" id="LAZR01051546">
    <property type="protein sequence ID" value="KKK84920.1"/>
    <property type="molecule type" value="Genomic_DNA"/>
</dbReference>
<dbReference type="CDD" id="cd07961">
    <property type="entry name" value="Anticodon_Ia_Ile_ABEc"/>
    <property type="match status" value="1"/>
</dbReference>
<keyword evidence="3" id="KW-0067">ATP-binding</keyword>